<proteinExistence type="predicted"/>
<dbReference type="CDD" id="cd00130">
    <property type="entry name" value="PAS"/>
    <property type="match status" value="1"/>
</dbReference>
<evidence type="ECO:0000259" key="6">
    <source>
        <dbReference type="PROSITE" id="PS50109"/>
    </source>
</evidence>
<dbReference type="Gene3D" id="3.30.450.20">
    <property type="entry name" value="PAS domain"/>
    <property type="match status" value="1"/>
</dbReference>
<dbReference type="EC" id="2.7.13.3" evidence="2"/>
<dbReference type="PANTHER" id="PTHR43304:SF1">
    <property type="entry name" value="PAC DOMAIN-CONTAINING PROTEIN"/>
    <property type="match status" value="1"/>
</dbReference>
<dbReference type="Proteomes" id="UP000031246">
    <property type="component" value="Unassembled WGS sequence"/>
</dbReference>
<comment type="catalytic activity">
    <reaction evidence="1">
        <text>ATP + protein L-histidine = ADP + protein N-phospho-L-histidine.</text>
        <dbReference type="EC" id="2.7.13.3"/>
    </reaction>
</comment>
<feature type="domain" description="Histidine kinase" evidence="6">
    <location>
        <begin position="142"/>
        <end position="355"/>
    </location>
</feature>
<dbReference type="CDD" id="cd00075">
    <property type="entry name" value="HATPase"/>
    <property type="match status" value="1"/>
</dbReference>
<dbReference type="InterPro" id="IPR036097">
    <property type="entry name" value="HisK_dim/P_sf"/>
</dbReference>
<dbReference type="SUPFAM" id="SSF47384">
    <property type="entry name" value="Homodimeric domain of signal transducing histidine kinase"/>
    <property type="match status" value="1"/>
</dbReference>
<dbReference type="InterPro" id="IPR052162">
    <property type="entry name" value="Sensor_kinase/Photoreceptor"/>
</dbReference>
<evidence type="ECO:0000259" key="7">
    <source>
        <dbReference type="PROSITE" id="PS50113"/>
    </source>
</evidence>
<keyword evidence="5" id="KW-0418">Kinase</keyword>
<dbReference type="GO" id="GO:0000155">
    <property type="term" value="F:phosphorelay sensor kinase activity"/>
    <property type="evidence" value="ECO:0007669"/>
    <property type="project" value="InterPro"/>
</dbReference>
<dbReference type="SMART" id="SM00086">
    <property type="entry name" value="PAC"/>
    <property type="match status" value="1"/>
</dbReference>
<dbReference type="InterPro" id="IPR035965">
    <property type="entry name" value="PAS-like_dom_sf"/>
</dbReference>
<dbReference type="EMBL" id="JSYN01000002">
    <property type="protein sequence ID" value="KIA96581.1"/>
    <property type="molecule type" value="Genomic_DNA"/>
</dbReference>
<dbReference type="Gene3D" id="1.10.287.130">
    <property type="match status" value="1"/>
</dbReference>
<dbReference type="InterPro" id="IPR036890">
    <property type="entry name" value="HATPase_C_sf"/>
</dbReference>
<dbReference type="Pfam" id="PF02518">
    <property type="entry name" value="HATPase_c"/>
    <property type="match status" value="1"/>
</dbReference>
<dbReference type="AlphaFoldDB" id="A0A0C1DG54"/>
<dbReference type="NCBIfam" id="TIGR00229">
    <property type="entry name" value="sensory_box"/>
    <property type="match status" value="1"/>
</dbReference>
<dbReference type="InterPro" id="IPR000014">
    <property type="entry name" value="PAS"/>
</dbReference>
<evidence type="ECO:0000256" key="5">
    <source>
        <dbReference type="ARBA" id="ARBA00022777"/>
    </source>
</evidence>
<dbReference type="InterPro" id="IPR000700">
    <property type="entry name" value="PAS-assoc_C"/>
</dbReference>
<keyword evidence="9" id="KW-1185">Reference proteome</keyword>
<evidence type="ECO:0000256" key="1">
    <source>
        <dbReference type="ARBA" id="ARBA00000085"/>
    </source>
</evidence>
<evidence type="ECO:0000256" key="4">
    <source>
        <dbReference type="ARBA" id="ARBA00022679"/>
    </source>
</evidence>
<dbReference type="InterPro" id="IPR005467">
    <property type="entry name" value="His_kinase_dom"/>
</dbReference>
<dbReference type="SMART" id="SM00388">
    <property type="entry name" value="HisKA"/>
    <property type="match status" value="1"/>
</dbReference>
<dbReference type="PRINTS" id="PR00344">
    <property type="entry name" value="BCTRLSENSOR"/>
</dbReference>
<dbReference type="Pfam" id="PF00512">
    <property type="entry name" value="HisKA"/>
    <property type="match status" value="1"/>
</dbReference>
<name>A0A0C1DG54_9SPHI</name>
<evidence type="ECO:0000256" key="2">
    <source>
        <dbReference type="ARBA" id="ARBA00012438"/>
    </source>
</evidence>
<dbReference type="PANTHER" id="PTHR43304">
    <property type="entry name" value="PHYTOCHROME-LIKE PROTEIN CPH1"/>
    <property type="match status" value="1"/>
</dbReference>
<dbReference type="InterPro" id="IPR003661">
    <property type="entry name" value="HisK_dim/P_dom"/>
</dbReference>
<dbReference type="PROSITE" id="PS50109">
    <property type="entry name" value="HIS_KIN"/>
    <property type="match status" value="1"/>
</dbReference>
<evidence type="ECO:0000313" key="9">
    <source>
        <dbReference type="Proteomes" id="UP000031246"/>
    </source>
</evidence>
<dbReference type="InterPro" id="IPR003594">
    <property type="entry name" value="HATPase_dom"/>
</dbReference>
<dbReference type="InterPro" id="IPR013655">
    <property type="entry name" value="PAS_fold_3"/>
</dbReference>
<accession>A0A0C1DG54</accession>
<dbReference type="OrthoDB" id="9813151at2"/>
<feature type="domain" description="PAC" evidence="7">
    <location>
        <begin position="87"/>
        <end position="138"/>
    </location>
</feature>
<dbReference type="InterPro" id="IPR004358">
    <property type="entry name" value="Sig_transdc_His_kin-like_C"/>
</dbReference>
<dbReference type="InterPro" id="IPR001610">
    <property type="entry name" value="PAC"/>
</dbReference>
<dbReference type="Pfam" id="PF08447">
    <property type="entry name" value="PAS_3"/>
    <property type="match status" value="1"/>
</dbReference>
<dbReference type="CDD" id="cd00082">
    <property type="entry name" value="HisKA"/>
    <property type="match status" value="1"/>
</dbReference>
<reference evidence="8 9" key="1">
    <citation type="submission" date="2014-10" db="EMBL/GenBank/DDBJ databases">
        <title>Pedobacter Kyungheensis.</title>
        <authorList>
            <person name="Anderson B.M."/>
            <person name="Newman J.D."/>
        </authorList>
    </citation>
    <scope>NUCLEOTIDE SEQUENCE [LARGE SCALE GENOMIC DNA]</scope>
    <source>
        <strain evidence="8 9">KACC 16221</strain>
    </source>
</reference>
<evidence type="ECO:0000256" key="3">
    <source>
        <dbReference type="ARBA" id="ARBA00022553"/>
    </source>
</evidence>
<gene>
    <name evidence="8" type="ORF">OC25_02245</name>
</gene>
<protein>
    <recommendedName>
        <fullName evidence="2">histidine kinase</fullName>
        <ecNumber evidence="2">2.7.13.3</ecNumber>
    </recommendedName>
</protein>
<dbReference type="Gene3D" id="3.30.565.10">
    <property type="entry name" value="Histidine kinase-like ATPase, C-terminal domain"/>
    <property type="match status" value="1"/>
</dbReference>
<dbReference type="SMART" id="SM00387">
    <property type="entry name" value="HATPase_c"/>
    <property type="match status" value="1"/>
</dbReference>
<comment type="caution">
    <text evidence="8">The sequence shown here is derived from an EMBL/GenBank/DDBJ whole genome shotgun (WGS) entry which is preliminary data.</text>
</comment>
<keyword evidence="4" id="KW-0808">Transferase</keyword>
<dbReference type="RefSeq" id="WP_039471249.1">
    <property type="nucleotide sequence ID" value="NZ_JSYN01000002.1"/>
</dbReference>
<dbReference type="SUPFAM" id="SSF55874">
    <property type="entry name" value="ATPase domain of HSP90 chaperone/DNA topoisomerase II/histidine kinase"/>
    <property type="match status" value="1"/>
</dbReference>
<sequence length="355" mass="39661">MIQSGDATFTISQKHLNDALIQAQIGFWELDLQNGNSMICTAQCKRNFGWETDKQFSYNQMLSCILAKDLPAMMSSVQHAISNRQLYSAQYRVRHPDGQVIWIEANGEVLFQESLPVKILGTTVNITERKDIEILRDELINVAMHELKTPLSAVRASLQIIERHLKDQQDNRVLTVASRALLSADRISQLLHEISSPVVSASQELKLNKTRFDFCALLKESVHNALIINPECTITIEELDEIIICADRCRIGQVITNLLNNAIKYSGGPAVVDIAVTISRETLTLSVRDYGIGITAIEKMKIFQKFYRVSHAEKIDGLGIGLFLCHELVLKHAGSISVHDPDGRGSVFQVNLAII</sequence>
<dbReference type="PROSITE" id="PS50113">
    <property type="entry name" value="PAC"/>
    <property type="match status" value="1"/>
</dbReference>
<dbReference type="SUPFAM" id="SSF55785">
    <property type="entry name" value="PYP-like sensor domain (PAS domain)"/>
    <property type="match status" value="1"/>
</dbReference>
<keyword evidence="3" id="KW-0597">Phosphoprotein</keyword>
<evidence type="ECO:0000313" key="8">
    <source>
        <dbReference type="EMBL" id="KIA96581.1"/>
    </source>
</evidence>
<dbReference type="Gene3D" id="2.10.70.100">
    <property type="match status" value="1"/>
</dbReference>
<organism evidence="8 9">
    <name type="scientific">Pedobacter kyungheensis</name>
    <dbReference type="NCBI Taxonomy" id="1069985"/>
    <lineage>
        <taxon>Bacteria</taxon>
        <taxon>Pseudomonadati</taxon>
        <taxon>Bacteroidota</taxon>
        <taxon>Sphingobacteriia</taxon>
        <taxon>Sphingobacteriales</taxon>
        <taxon>Sphingobacteriaceae</taxon>
        <taxon>Pedobacter</taxon>
    </lineage>
</organism>